<dbReference type="GO" id="GO:0005886">
    <property type="term" value="C:plasma membrane"/>
    <property type="evidence" value="ECO:0007669"/>
    <property type="project" value="TreeGrafter"/>
</dbReference>
<evidence type="ECO:0000256" key="4">
    <source>
        <dbReference type="ARBA" id="ARBA00023180"/>
    </source>
</evidence>
<dbReference type="Proteomes" id="UP000694393">
    <property type="component" value="Unplaced"/>
</dbReference>
<feature type="signal peptide" evidence="8">
    <location>
        <begin position="1"/>
        <end position="25"/>
    </location>
</feature>
<dbReference type="PROSITE" id="PS50835">
    <property type="entry name" value="IG_LIKE"/>
    <property type="match status" value="4"/>
</dbReference>
<keyword evidence="7" id="KW-1133">Transmembrane helix</keyword>
<feature type="domain" description="Ig-like" evidence="9">
    <location>
        <begin position="125"/>
        <end position="222"/>
    </location>
</feature>
<dbReference type="SMART" id="SM00408">
    <property type="entry name" value="IGc2"/>
    <property type="match status" value="3"/>
</dbReference>
<evidence type="ECO:0000313" key="11">
    <source>
        <dbReference type="Proteomes" id="UP000694393"/>
    </source>
</evidence>
<feature type="compositionally biased region" description="Acidic residues" evidence="6">
    <location>
        <begin position="474"/>
        <end position="483"/>
    </location>
</feature>
<dbReference type="Ensembl" id="ENSPCET00000026787.1">
    <property type="protein sequence ID" value="ENSPCEP00000025923.1"/>
    <property type="gene ID" value="ENSPCEG00000019487.1"/>
</dbReference>
<dbReference type="Pfam" id="PF07679">
    <property type="entry name" value="I-set"/>
    <property type="match status" value="1"/>
</dbReference>
<dbReference type="PANTHER" id="PTHR11640">
    <property type="entry name" value="NEPHRIN"/>
    <property type="match status" value="1"/>
</dbReference>
<dbReference type="InterPro" id="IPR007110">
    <property type="entry name" value="Ig-like_dom"/>
</dbReference>
<feature type="region of interest" description="Disordered" evidence="6">
    <location>
        <begin position="474"/>
        <end position="547"/>
    </location>
</feature>
<evidence type="ECO:0000259" key="9">
    <source>
        <dbReference type="PROSITE" id="PS50835"/>
    </source>
</evidence>
<feature type="compositionally biased region" description="Polar residues" evidence="6">
    <location>
        <begin position="497"/>
        <end position="507"/>
    </location>
</feature>
<dbReference type="InterPro" id="IPR003599">
    <property type="entry name" value="Ig_sub"/>
</dbReference>
<comment type="subcellular location">
    <subcellularLocation>
        <location evidence="1">Membrane</location>
        <topology evidence="1">Single-pass type I membrane protein</topology>
    </subcellularLocation>
</comment>
<dbReference type="GO" id="GO:0007416">
    <property type="term" value="P:synapse assembly"/>
    <property type="evidence" value="ECO:0007669"/>
    <property type="project" value="TreeGrafter"/>
</dbReference>
<evidence type="ECO:0000256" key="7">
    <source>
        <dbReference type="SAM" id="Phobius"/>
    </source>
</evidence>
<keyword evidence="11" id="KW-1185">Reference proteome</keyword>
<dbReference type="GO" id="GO:0050839">
    <property type="term" value="F:cell adhesion molecule binding"/>
    <property type="evidence" value="ECO:0007669"/>
    <property type="project" value="TreeGrafter"/>
</dbReference>
<feature type="domain" description="Ig-like" evidence="9">
    <location>
        <begin position="226"/>
        <end position="313"/>
    </location>
</feature>
<feature type="domain" description="Ig-like" evidence="9">
    <location>
        <begin position="8"/>
        <end position="105"/>
    </location>
</feature>
<organism evidence="10 11">
    <name type="scientific">Pelusios castaneus</name>
    <name type="common">West African mud turtle</name>
    <dbReference type="NCBI Taxonomy" id="367368"/>
    <lineage>
        <taxon>Eukaryota</taxon>
        <taxon>Metazoa</taxon>
        <taxon>Chordata</taxon>
        <taxon>Craniata</taxon>
        <taxon>Vertebrata</taxon>
        <taxon>Euteleostomi</taxon>
        <taxon>Archelosauria</taxon>
        <taxon>Testudinata</taxon>
        <taxon>Testudines</taxon>
        <taxon>Pleurodira</taxon>
        <taxon>Pelomedusidae</taxon>
        <taxon>Pelusios</taxon>
    </lineage>
</organism>
<evidence type="ECO:0000313" key="10">
    <source>
        <dbReference type="Ensembl" id="ENSPCEP00000025923.1"/>
    </source>
</evidence>
<protein>
    <submittedName>
        <fullName evidence="10">V-set and immunoglobulin domain containing 10</fullName>
    </submittedName>
</protein>
<evidence type="ECO:0000256" key="3">
    <source>
        <dbReference type="ARBA" id="ARBA00023157"/>
    </source>
</evidence>
<reference evidence="10" key="2">
    <citation type="submission" date="2025-09" db="UniProtKB">
        <authorList>
            <consortium name="Ensembl"/>
        </authorList>
    </citation>
    <scope>IDENTIFICATION</scope>
</reference>
<dbReference type="GO" id="GO:0098609">
    <property type="term" value="P:cell-cell adhesion"/>
    <property type="evidence" value="ECO:0007669"/>
    <property type="project" value="TreeGrafter"/>
</dbReference>
<keyword evidence="2 7" id="KW-0472">Membrane</keyword>
<feature type="transmembrane region" description="Helical" evidence="7">
    <location>
        <begin position="423"/>
        <end position="448"/>
    </location>
</feature>
<dbReference type="SUPFAM" id="SSF48726">
    <property type="entry name" value="Immunoglobulin"/>
    <property type="match status" value="4"/>
</dbReference>
<keyword evidence="3" id="KW-1015">Disulfide bond</keyword>
<keyword evidence="8" id="KW-0732">Signal</keyword>
<name>A0A8C8SUV6_9SAUR</name>
<dbReference type="Gene3D" id="2.60.40.10">
    <property type="entry name" value="Immunoglobulins"/>
    <property type="match status" value="4"/>
</dbReference>
<evidence type="ECO:0000256" key="8">
    <source>
        <dbReference type="SAM" id="SignalP"/>
    </source>
</evidence>
<dbReference type="PANTHER" id="PTHR11640:SF157">
    <property type="entry name" value="V-SET AND IMMUNOGLOBULIN DOMAIN-CONTAINING PROTEIN 10"/>
    <property type="match status" value="1"/>
</dbReference>
<evidence type="ECO:0000256" key="5">
    <source>
        <dbReference type="ARBA" id="ARBA00023319"/>
    </source>
</evidence>
<keyword evidence="4" id="KW-0325">Glycoprotein</keyword>
<dbReference type="SMART" id="SM00409">
    <property type="entry name" value="IG"/>
    <property type="match status" value="3"/>
</dbReference>
<dbReference type="Pfam" id="PF13927">
    <property type="entry name" value="Ig_3"/>
    <property type="match status" value="1"/>
</dbReference>
<feature type="domain" description="Ig-like" evidence="9">
    <location>
        <begin position="323"/>
        <end position="416"/>
    </location>
</feature>
<keyword evidence="5" id="KW-0393">Immunoglobulin domain</keyword>
<dbReference type="InterPro" id="IPR003598">
    <property type="entry name" value="Ig_sub2"/>
</dbReference>
<dbReference type="CDD" id="cd00096">
    <property type="entry name" value="Ig"/>
    <property type="match status" value="2"/>
</dbReference>
<keyword evidence="7" id="KW-0812">Transmembrane</keyword>
<dbReference type="AlphaFoldDB" id="A0A8C8SUV6"/>
<feature type="chain" id="PRO_5034006904" evidence="8">
    <location>
        <begin position="26"/>
        <end position="547"/>
    </location>
</feature>
<dbReference type="GO" id="GO:0005911">
    <property type="term" value="C:cell-cell junction"/>
    <property type="evidence" value="ECO:0007669"/>
    <property type="project" value="TreeGrafter"/>
</dbReference>
<evidence type="ECO:0000256" key="6">
    <source>
        <dbReference type="SAM" id="MobiDB-lite"/>
    </source>
</evidence>
<proteinExistence type="predicted"/>
<dbReference type="InterPro" id="IPR013783">
    <property type="entry name" value="Ig-like_fold"/>
</dbReference>
<accession>A0A8C8SUV6</accession>
<dbReference type="InterPro" id="IPR051275">
    <property type="entry name" value="Cell_adhesion_signaling"/>
</dbReference>
<evidence type="ECO:0000256" key="2">
    <source>
        <dbReference type="ARBA" id="ARBA00023136"/>
    </source>
</evidence>
<reference evidence="10" key="1">
    <citation type="submission" date="2025-08" db="UniProtKB">
        <authorList>
            <consortium name="Ensembl"/>
        </authorList>
    </citation>
    <scope>IDENTIFICATION</scope>
</reference>
<dbReference type="InterPro" id="IPR013098">
    <property type="entry name" value="Ig_I-set"/>
</dbReference>
<evidence type="ECO:0000256" key="1">
    <source>
        <dbReference type="ARBA" id="ARBA00004479"/>
    </source>
</evidence>
<dbReference type="InterPro" id="IPR036179">
    <property type="entry name" value="Ig-like_dom_sf"/>
</dbReference>
<sequence>MWVPGWNPAALLLAAGLWRLLPGRGAAGTEEVIVGEAGRSVVLVCRNVSQKASEVDWFHGDPGAVPPLFSSNATLPEDARLSLVDNSSLRITALRLQDGGNYTCREVLKETAREHRVQLLVASGPSRMTVTISPSTALPNGTVYVDKRDAVTFNCTSDSHPVPTVGWTFQPPSSALEMFTEVNGSTTVFTLSNLSLSFQGNYSCSAKNPLSGSNQTSTTELLVYYPPPSVPKCWAQTAQVGLMLQLFCSWPGGYPHPVLQWTEEGRDLENSSWVVNATGSVDTQVETLNTSRLFHGKGFKCVGSHVVKQEKVEPTCTVQITAPSLETEPLKTCFVGGTVTLTCRVTESNPPARISWLRNVSQPEATIQSGERHLVTQEGSVSNLTIQNCSHATDEGYYVCKAENPVGLQEVYVSLTVKKPVNIVGVVGAVVVLLLLGILILSGIVLYYNPLLCLKGSMFRNQDSTDVFMLVDSEGEEEEAEEEATGKSNAHRVTALVNENSTQTAESDSSEPPRGTSAEDVEREERPATQRQILSFLAEMDGPVDGS</sequence>